<evidence type="ECO:0000256" key="3">
    <source>
        <dbReference type="ARBA" id="ARBA00023027"/>
    </source>
</evidence>
<keyword evidence="8" id="KW-1185">Reference proteome</keyword>
<comment type="caution">
    <text evidence="7">The sequence shown here is derived from an EMBL/GenBank/DDBJ whole genome shotgun (WGS) entry which is preliminary data.</text>
</comment>
<dbReference type="GO" id="GO:0030267">
    <property type="term" value="F:glyoxylate reductase (NADPH) activity"/>
    <property type="evidence" value="ECO:0007669"/>
    <property type="project" value="TreeGrafter"/>
</dbReference>
<reference evidence="7" key="1">
    <citation type="submission" date="2023-01" db="EMBL/GenBank/DDBJ databases">
        <title>Xenophilus mangrovi sp. nov., isolated from soil of Mangrove nature reserve.</title>
        <authorList>
            <person name="Xu S."/>
            <person name="Liu Z."/>
            <person name="Xu Y."/>
        </authorList>
    </citation>
    <scope>NUCLEOTIDE SEQUENCE</scope>
    <source>
        <strain evidence="7">YW8</strain>
    </source>
</reference>
<dbReference type="InterPro" id="IPR006139">
    <property type="entry name" value="D-isomer_2_OHA_DH_cat_dom"/>
</dbReference>
<dbReference type="GO" id="GO:0005829">
    <property type="term" value="C:cytosol"/>
    <property type="evidence" value="ECO:0007669"/>
    <property type="project" value="TreeGrafter"/>
</dbReference>
<dbReference type="InterPro" id="IPR006140">
    <property type="entry name" value="D-isomer_DH_NAD-bd"/>
</dbReference>
<feature type="domain" description="D-isomer specific 2-hydroxyacid dehydrogenase NAD-binding" evidence="6">
    <location>
        <begin position="117"/>
        <end position="290"/>
    </location>
</feature>
<keyword evidence="1" id="KW-0521">NADP</keyword>
<evidence type="ECO:0000256" key="2">
    <source>
        <dbReference type="ARBA" id="ARBA00023002"/>
    </source>
</evidence>
<dbReference type="PANTHER" id="PTHR10996">
    <property type="entry name" value="2-HYDROXYACID DEHYDROGENASE-RELATED"/>
    <property type="match status" value="1"/>
</dbReference>
<sequence>MTHAQPSHRLLLLLAPTVPPPLKAALQNSYPGSLDAATPAQLQALLASPEAAQITLFVTTATEGVSDAQMAALPALRAVCSLGVGLDTLDLDAAQRRGIAVSNTPNVLNDCVADLAVGLMIDVARGMGRAERLVRRGDWPRSGPGALGTRVSGRRVGLLGMGRIGQTIARRLAGFDMEIRYHTRRPVAGLPHAHEPSLEALAQWCDFLVLACAGGEATRGLVDAKVLAALGPAGYLVNIARGSVVDEAALVQALQQGQLGGAALDVFAHEPQVPEALMALDNVVLLPHIGSATQQTRRAMGDLLLANVAAFVQHGELKTAAF</sequence>
<evidence type="ECO:0000256" key="1">
    <source>
        <dbReference type="ARBA" id="ARBA00022857"/>
    </source>
</evidence>
<protein>
    <submittedName>
        <fullName evidence="7">2-hydroxyacid dehydrogenase</fullName>
    </submittedName>
</protein>
<feature type="domain" description="D-isomer specific 2-hydroxyacid dehydrogenase catalytic" evidence="5">
    <location>
        <begin position="54"/>
        <end position="319"/>
    </location>
</feature>
<proteinExistence type="inferred from homology"/>
<dbReference type="AlphaFoldDB" id="A0AAE3NAC8"/>
<dbReference type="SUPFAM" id="SSF52283">
    <property type="entry name" value="Formate/glycerate dehydrogenase catalytic domain-like"/>
    <property type="match status" value="1"/>
</dbReference>
<evidence type="ECO:0000259" key="6">
    <source>
        <dbReference type="Pfam" id="PF02826"/>
    </source>
</evidence>
<evidence type="ECO:0000256" key="4">
    <source>
        <dbReference type="RuleBase" id="RU003719"/>
    </source>
</evidence>
<organism evidence="7 8">
    <name type="scientific">Xenophilus arseniciresistens</name>
    <dbReference type="NCBI Taxonomy" id="1283306"/>
    <lineage>
        <taxon>Bacteria</taxon>
        <taxon>Pseudomonadati</taxon>
        <taxon>Pseudomonadota</taxon>
        <taxon>Betaproteobacteria</taxon>
        <taxon>Burkholderiales</taxon>
        <taxon>Comamonadaceae</taxon>
        <taxon>Xenophilus</taxon>
    </lineage>
</organism>
<dbReference type="GO" id="GO:0051287">
    <property type="term" value="F:NAD binding"/>
    <property type="evidence" value="ECO:0007669"/>
    <property type="project" value="InterPro"/>
</dbReference>
<dbReference type="RefSeq" id="WP_271428967.1">
    <property type="nucleotide sequence ID" value="NZ_JAQIPB010000007.1"/>
</dbReference>
<dbReference type="EMBL" id="JAQIPB010000007">
    <property type="protein sequence ID" value="MDA7417728.1"/>
    <property type="molecule type" value="Genomic_DNA"/>
</dbReference>
<comment type="similarity">
    <text evidence="4">Belongs to the D-isomer specific 2-hydroxyacid dehydrogenase family.</text>
</comment>
<dbReference type="InterPro" id="IPR036291">
    <property type="entry name" value="NAD(P)-bd_dom_sf"/>
</dbReference>
<dbReference type="CDD" id="cd12156">
    <property type="entry name" value="HPPR"/>
    <property type="match status" value="1"/>
</dbReference>
<evidence type="ECO:0000313" key="8">
    <source>
        <dbReference type="Proteomes" id="UP001212602"/>
    </source>
</evidence>
<dbReference type="InterPro" id="IPR050223">
    <property type="entry name" value="D-isomer_2-hydroxyacid_DH"/>
</dbReference>
<dbReference type="Gene3D" id="3.40.50.720">
    <property type="entry name" value="NAD(P)-binding Rossmann-like Domain"/>
    <property type="match status" value="2"/>
</dbReference>
<evidence type="ECO:0000259" key="5">
    <source>
        <dbReference type="Pfam" id="PF00389"/>
    </source>
</evidence>
<dbReference type="Pfam" id="PF02826">
    <property type="entry name" value="2-Hacid_dh_C"/>
    <property type="match status" value="1"/>
</dbReference>
<keyword evidence="3" id="KW-0520">NAD</keyword>
<name>A0AAE3NAC8_9BURK</name>
<dbReference type="FunFam" id="3.40.50.720:FF:000213">
    <property type="entry name" value="Putative 2-hydroxyacid dehydrogenase"/>
    <property type="match status" value="1"/>
</dbReference>
<dbReference type="GO" id="GO:0016618">
    <property type="term" value="F:hydroxypyruvate reductase [NAD(P)H] activity"/>
    <property type="evidence" value="ECO:0007669"/>
    <property type="project" value="TreeGrafter"/>
</dbReference>
<dbReference type="PANTHER" id="PTHR10996:SF178">
    <property type="entry name" value="2-HYDROXYACID DEHYDROGENASE YGL185C-RELATED"/>
    <property type="match status" value="1"/>
</dbReference>
<dbReference type="SUPFAM" id="SSF51735">
    <property type="entry name" value="NAD(P)-binding Rossmann-fold domains"/>
    <property type="match status" value="1"/>
</dbReference>
<dbReference type="Pfam" id="PF00389">
    <property type="entry name" value="2-Hacid_dh"/>
    <property type="match status" value="1"/>
</dbReference>
<accession>A0AAE3NAC8</accession>
<gene>
    <name evidence="7" type="ORF">PGB34_15300</name>
</gene>
<keyword evidence="2 4" id="KW-0560">Oxidoreductase</keyword>
<dbReference type="Proteomes" id="UP001212602">
    <property type="component" value="Unassembled WGS sequence"/>
</dbReference>
<evidence type="ECO:0000313" key="7">
    <source>
        <dbReference type="EMBL" id="MDA7417728.1"/>
    </source>
</evidence>